<feature type="compositionally biased region" description="Basic and acidic residues" evidence="1">
    <location>
        <begin position="1"/>
        <end position="10"/>
    </location>
</feature>
<accession>A0A1E5UWB8</accession>
<dbReference type="Proteomes" id="UP000095767">
    <property type="component" value="Unassembled WGS sequence"/>
</dbReference>
<keyword evidence="3" id="KW-1185">Reference proteome</keyword>
<gene>
    <name evidence="2" type="ORF">BAE44_0021853</name>
</gene>
<proteinExistence type="predicted"/>
<evidence type="ECO:0000256" key="1">
    <source>
        <dbReference type="SAM" id="MobiDB-lite"/>
    </source>
</evidence>
<comment type="caution">
    <text evidence="2">The sequence shown here is derived from an EMBL/GenBank/DDBJ whole genome shotgun (WGS) entry which is preliminary data.</text>
</comment>
<feature type="region of interest" description="Disordered" evidence="1">
    <location>
        <begin position="1"/>
        <end position="67"/>
    </location>
</feature>
<reference evidence="2 3" key="1">
    <citation type="submission" date="2016-09" db="EMBL/GenBank/DDBJ databases">
        <title>The draft genome of Dichanthelium oligosanthes: A C3 panicoid grass species.</title>
        <authorList>
            <person name="Studer A.J."/>
            <person name="Schnable J.C."/>
            <person name="Brutnell T.P."/>
        </authorList>
    </citation>
    <scope>NUCLEOTIDE SEQUENCE [LARGE SCALE GENOMIC DNA]</scope>
    <source>
        <strain evidence="3">cv. Kellogg 1175</strain>
        <tissue evidence="2">Leaf</tissue>
    </source>
</reference>
<protein>
    <submittedName>
        <fullName evidence="2">Uncharacterized protein</fullName>
    </submittedName>
</protein>
<sequence length="67" mass="7446">LRPMQRELGRRRGGPHALLRSRVPPLREREVQERHRRLASREPYGLPGLPQGLSPCAVEGAADIGTA</sequence>
<evidence type="ECO:0000313" key="3">
    <source>
        <dbReference type="Proteomes" id="UP000095767"/>
    </source>
</evidence>
<name>A0A1E5UWB8_9POAL</name>
<dbReference type="EMBL" id="LWDX02060910">
    <property type="protein sequence ID" value="OEL17128.1"/>
    <property type="molecule type" value="Genomic_DNA"/>
</dbReference>
<feature type="non-terminal residue" evidence="2">
    <location>
        <position position="1"/>
    </location>
</feature>
<organism evidence="2 3">
    <name type="scientific">Dichanthelium oligosanthes</name>
    <dbReference type="NCBI Taxonomy" id="888268"/>
    <lineage>
        <taxon>Eukaryota</taxon>
        <taxon>Viridiplantae</taxon>
        <taxon>Streptophyta</taxon>
        <taxon>Embryophyta</taxon>
        <taxon>Tracheophyta</taxon>
        <taxon>Spermatophyta</taxon>
        <taxon>Magnoliopsida</taxon>
        <taxon>Liliopsida</taxon>
        <taxon>Poales</taxon>
        <taxon>Poaceae</taxon>
        <taxon>PACMAD clade</taxon>
        <taxon>Panicoideae</taxon>
        <taxon>Panicodae</taxon>
        <taxon>Paniceae</taxon>
        <taxon>Dichantheliinae</taxon>
        <taxon>Dichanthelium</taxon>
    </lineage>
</organism>
<dbReference type="AlphaFoldDB" id="A0A1E5UWB8"/>
<evidence type="ECO:0000313" key="2">
    <source>
        <dbReference type="EMBL" id="OEL17128.1"/>
    </source>
</evidence>